<dbReference type="CDD" id="cd06260">
    <property type="entry name" value="DUF820-like"/>
    <property type="match status" value="1"/>
</dbReference>
<dbReference type="InterPro" id="IPR012296">
    <property type="entry name" value="Nuclease_put_TT1808"/>
</dbReference>
<name>A0ABZ2L6V9_9BACT</name>
<accession>A0ABZ2L6V9</accession>
<protein>
    <submittedName>
        <fullName evidence="2">Uma2 family endonuclease</fullName>
    </submittedName>
</protein>
<feature type="domain" description="Putative restriction endonuclease" evidence="1">
    <location>
        <begin position="13"/>
        <end position="183"/>
    </location>
</feature>
<sequence>MANIAFKRGDATWEDLLAIPEDERYHEVVDGEIVEKAHPSFDHGFAQGALISTLNPSFQRRPGGRLPGGWWLATEVDIEFETHQVYRPDISGWRRDRIAERPSGIPVRIRPDWVCEVLSASNKRNDTIRKARTYFRRQVPHYWLVDPMEETLTVHRWTAEGYLLVLTAERGERVRAEPFEAIEFPLGLLFGDDPED</sequence>
<gene>
    <name evidence="2" type="ORF">LVJ94_46905</name>
</gene>
<reference evidence="2" key="1">
    <citation type="submission" date="2021-12" db="EMBL/GenBank/DDBJ databases">
        <title>Discovery of the Pendulisporaceae a myxobacterial family with distinct sporulation behavior and unique specialized metabolism.</title>
        <authorList>
            <person name="Garcia R."/>
            <person name="Popoff A."/>
            <person name="Bader C.D."/>
            <person name="Loehr J."/>
            <person name="Walesch S."/>
            <person name="Walt C."/>
            <person name="Boldt J."/>
            <person name="Bunk B."/>
            <person name="Haeckl F.J.F.P.J."/>
            <person name="Gunesch A.P."/>
            <person name="Birkelbach J."/>
            <person name="Nuebel U."/>
            <person name="Pietschmann T."/>
            <person name="Bach T."/>
            <person name="Mueller R."/>
        </authorList>
    </citation>
    <scope>NUCLEOTIDE SEQUENCE</scope>
    <source>
        <strain evidence="2">MSr11367</strain>
    </source>
</reference>
<organism evidence="2 3">
    <name type="scientific">Pendulispora rubella</name>
    <dbReference type="NCBI Taxonomy" id="2741070"/>
    <lineage>
        <taxon>Bacteria</taxon>
        <taxon>Pseudomonadati</taxon>
        <taxon>Myxococcota</taxon>
        <taxon>Myxococcia</taxon>
        <taxon>Myxococcales</taxon>
        <taxon>Sorangiineae</taxon>
        <taxon>Pendulisporaceae</taxon>
        <taxon>Pendulispora</taxon>
    </lineage>
</organism>
<dbReference type="InterPro" id="IPR011335">
    <property type="entry name" value="Restrct_endonuc-II-like"/>
</dbReference>
<evidence type="ECO:0000313" key="3">
    <source>
        <dbReference type="Proteomes" id="UP001374803"/>
    </source>
</evidence>
<dbReference type="GO" id="GO:0004519">
    <property type="term" value="F:endonuclease activity"/>
    <property type="evidence" value="ECO:0007669"/>
    <property type="project" value="UniProtKB-KW"/>
</dbReference>
<keyword evidence="2" id="KW-0378">Hydrolase</keyword>
<dbReference type="Proteomes" id="UP001374803">
    <property type="component" value="Chromosome"/>
</dbReference>
<keyword evidence="2" id="KW-0540">Nuclease</keyword>
<dbReference type="EMBL" id="CP089983">
    <property type="protein sequence ID" value="WXB04422.1"/>
    <property type="molecule type" value="Genomic_DNA"/>
</dbReference>
<dbReference type="SUPFAM" id="SSF52980">
    <property type="entry name" value="Restriction endonuclease-like"/>
    <property type="match status" value="1"/>
</dbReference>
<evidence type="ECO:0000313" key="2">
    <source>
        <dbReference type="EMBL" id="WXB04422.1"/>
    </source>
</evidence>
<dbReference type="InterPro" id="IPR008538">
    <property type="entry name" value="Uma2"/>
</dbReference>
<dbReference type="Pfam" id="PF05685">
    <property type="entry name" value="Uma2"/>
    <property type="match status" value="1"/>
</dbReference>
<proteinExistence type="predicted"/>
<keyword evidence="2" id="KW-0255">Endonuclease</keyword>
<dbReference type="PANTHER" id="PTHR34107">
    <property type="entry name" value="SLL0198 PROTEIN-RELATED"/>
    <property type="match status" value="1"/>
</dbReference>
<dbReference type="RefSeq" id="WP_394834061.1">
    <property type="nucleotide sequence ID" value="NZ_CP089929.1"/>
</dbReference>
<evidence type="ECO:0000259" key="1">
    <source>
        <dbReference type="Pfam" id="PF05685"/>
    </source>
</evidence>
<keyword evidence="3" id="KW-1185">Reference proteome</keyword>
<dbReference type="PANTHER" id="PTHR34107:SF4">
    <property type="entry name" value="SLL1222 PROTEIN"/>
    <property type="match status" value="1"/>
</dbReference>
<dbReference type="Gene3D" id="3.90.1570.10">
    <property type="entry name" value="tt1808, chain A"/>
    <property type="match status" value="1"/>
</dbReference>